<organism evidence="2 3">
    <name type="scientific">Aerophobetes bacterium</name>
    <dbReference type="NCBI Taxonomy" id="2030807"/>
    <lineage>
        <taxon>Bacteria</taxon>
        <taxon>Candidatus Aerophobota</taxon>
    </lineage>
</organism>
<dbReference type="EMBL" id="SOJK01000085">
    <property type="protein sequence ID" value="TET47532.1"/>
    <property type="molecule type" value="Genomic_DNA"/>
</dbReference>
<dbReference type="InterPro" id="IPR036188">
    <property type="entry name" value="FAD/NAD-bd_sf"/>
</dbReference>
<proteinExistence type="predicted"/>
<name>A0A523UYC7_UNCAE</name>
<dbReference type="Pfam" id="PF13450">
    <property type="entry name" value="NAD_binding_8"/>
    <property type="match status" value="1"/>
</dbReference>
<feature type="transmembrane region" description="Helical" evidence="1">
    <location>
        <begin position="6"/>
        <end position="28"/>
    </location>
</feature>
<sequence length="65" mass="7097">MKDTYDLAIIGGGAAGLIAAPFAVKLGVRVAFIEKDRIAGDCLLTFSQMRTRLRKIGKRVRGLIY</sequence>
<evidence type="ECO:0000313" key="3">
    <source>
        <dbReference type="Proteomes" id="UP000320679"/>
    </source>
</evidence>
<keyword evidence="1" id="KW-0472">Membrane</keyword>
<comment type="caution">
    <text evidence="2">The sequence shown here is derived from an EMBL/GenBank/DDBJ whole genome shotgun (WGS) entry which is preliminary data.</text>
</comment>
<protein>
    <submittedName>
        <fullName evidence="2">FAD-binding protein</fullName>
    </submittedName>
</protein>
<dbReference type="Proteomes" id="UP000320679">
    <property type="component" value="Unassembled WGS sequence"/>
</dbReference>
<keyword evidence="1" id="KW-1133">Transmembrane helix</keyword>
<accession>A0A523UYC7</accession>
<gene>
    <name evidence="2" type="ORF">E3J59_01990</name>
</gene>
<keyword evidence="1" id="KW-0812">Transmembrane</keyword>
<dbReference type="Gene3D" id="3.50.50.60">
    <property type="entry name" value="FAD/NAD(P)-binding domain"/>
    <property type="match status" value="1"/>
</dbReference>
<evidence type="ECO:0000313" key="2">
    <source>
        <dbReference type="EMBL" id="TET47532.1"/>
    </source>
</evidence>
<dbReference type="SUPFAM" id="SSF51905">
    <property type="entry name" value="FAD/NAD(P)-binding domain"/>
    <property type="match status" value="1"/>
</dbReference>
<evidence type="ECO:0000256" key="1">
    <source>
        <dbReference type="SAM" id="Phobius"/>
    </source>
</evidence>
<dbReference type="AlphaFoldDB" id="A0A523UYC7"/>
<reference evidence="2 3" key="1">
    <citation type="submission" date="2019-03" db="EMBL/GenBank/DDBJ databases">
        <title>Metabolic potential of uncultured bacteria and archaea associated with petroleum seepage in deep-sea sediments.</title>
        <authorList>
            <person name="Dong X."/>
            <person name="Hubert C."/>
        </authorList>
    </citation>
    <scope>NUCLEOTIDE SEQUENCE [LARGE SCALE GENOMIC DNA]</scope>
    <source>
        <strain evidence="2">E29_bin78</strain>
    </source>
</reference>